<accession>A0A6I2U9Q2</accession>
<protein>
    <recommendedName>
        <fullName evidence="3">DUF3168 domain-containing protein</fullName>
    </recommendedName>
</protein>
<reference evidence="1 2" key="1">
    <citation type="submission" date="2019-08" db="EMBL/GenBank/DDBJ databases">
        <title>In-depth cultivation of the pig gut microbiome towards novel bacterial diversity and tailored functional studies.</title>
        <authorList>
            <person name="Wylensek D."/>
            <person name="Hitch T.C.A."/>
            <person name="Clavel T."/>
        </authorList>
    </citation>
    <scope>NUCLEOTIDE SEQUENCE [LARGE SCALE GENOMIC DNA]</scope>
    <source>
        <strain evidence="1 2">WCA-693-APC-5D-A</strain>
    </source>
</reference>
<comment type="caution">
    <text evidence="1">The sequence shown here is derived from an EMBL/GenBank/DDBJ whole genome shotgun (WGS) entry which is preliminary data.</text>
</comment>
<name>A0A6I2U9Q2_9FIRM</name>
<evidence type="ECO:0008006" key="3">
    <source>
        <dbReference type="Google" id="ProtNLM"/>
    </source>
</evidence>
<dbReference type="RefSeq" id="WP_154406369.1">
    <property type="nucleotide sequence ID" value="NZ_VUNR01000005.1"/>
</dbReference>
<dbReference type="Proteomes" id="UP000433181">
    <property type="component" value="Unassembled WGS sequence"/>
</dbReference>
<evidence type="ECO:0000313" key="1">
    <source>
        <dbReference type="EMBL" id="MSU08213.1"/>
    </source>
</evidence>
<evidence type="ECO:0000313" key="2">
    <source>
        <dbReference type="Proteomes" id="UP000433181"/>
    </source>
</evidence>
<keyword evidence="2" id="KW-1185">Reference proteome</keyword>
<dbReference type="GeneID" id="96778127"/>
<dbReference type="AlphaFoldDB" id="A0A6I2U9Q2"/>
<organism evidence="1 2">
    <name type="scientific">Anaerovibrio slackiae</name>
    <dbReference type="NCBI Taxonomy" id="2652309"/>
    <lineage>
        <taxon>Bacteria</taxon>
        <taxon>Bacillati</taxon>
        <taxon>Bacillota</taxon>
        <taxon>Negativicutes</taxon>
        <taxon>Selenomonadales</taxon>
        <taxon>Selenomonadaceae</taxon>
        <taxon>Anaerovibrio</taxon>
    </lineage>
</organism>
<sequence length="131" mass="15498">MNAFEYVDTLWFLCAENEELRDLLNISEDEDYSLKIRQEDVSAEGYDADKLPFIAMYFYEAWTTYNDFANLGYLYIDIYAPTREAVPAIRKIIVDTMHEHFNERVRNEGQQQSGVHAVYKYRLEFTPLIST</sequence>
<gene>
    <name evidence="1" type="ORF">FYJ84_04305</name>
</gene>
<proteinExistence type="predicted"/>
<dbReference type="EMBL" id="VUNR01000005">
    <property type="protein sequence ID" value="MSU08213.1"/>
    <property type="molecule type" value="Genomic_DNA"/>
</dbReference>